<accession>A0A8J3ILE1</accession>
<dbReference type="EMBL" id="BNJK01000001">
    <property type="protein sequence ID" value="GHO92326.1"/>
    <property type="molecule type" value="Genomic_DNA"/>
</dbReference>
<name>A0A8J3ILE1_9CHLR</name>
<gene>
    <name evidence="1" type="ORF">KSF_023740</name>
</gene>
<keyword evidence="2" id="KW-1185">Reference proteome</keyword>
<dbReference type="Proteomes" id="UP000597444">
    <property type="component" value="Unassembled WGS sequence"/>
</dbReference>
<reference evidence="1" key="1">
    <citation type="submission" date="2020-10" db="EMBL/GenBank/DDBJ databases">
        <title>Taxonomic study of unclassified bacteria belonging to the class Ktedonobacteria.</title>
        <authorList>
            <person name="Yabe S."/>
            <person name="Wang C.M."/>
            <person name="Zheng Y."/>
            <person name="Sakai Y."/>
            <person name="Cavaletti L."/>
            <person name="Monciardini P."/>
            <person name="Donadio S."/>
        </authorList>
    </citation>
    <scope>NUCLEOTIDE SEQUENCE</scope>
    <source>
        <strain evidence="1">ID150040</strain>
    </source>
</reference>
<organism evidence="1 2">
    <name type="scientific">Reticulibacter mediterranei</name>
    <dbReference type="NCBI Taxonomy" id="2778369"/>
    <lineage>
        <taxon>Bacteria</taxon>
        <taxon>Bacillati</taxon>
        <taxon>Chloroflexota</taxon>
        <taxon>Ktedonobacteria</taxon>
        <taxon>Ktedonobacterales</taxon>
        <taxon>Reticulibacteraceae</taxon>
        <taxon>Reticulibacter</taxon>
    </lineage>
</organism>
<comment type="caution">
    <text evidence="1">The sequence shown here is derived from an EMBL/GenBank/DDBJ whole genome shotgun (WGS) entry which is preliminary data.</text>
</comment>
<protein>
    <submittedName>
        <fullName evidence="1">Uncharacterized protein</fullName>
    </submittedName>
</protein>
<dbReference type="AlphaFoldDB" id="A0A8J3ILE1"/>
<sequence length="61" mass="6556">MQSSLILNIYAVQKRNFSAIGSAPTNDVQSIHRVKALNESISGRGNIGSVSDTDVANHLFI</sequence>
<evidence type="ECO:0000313" key="2">
    <source>
        <dbReference type="Proteomes" id="UP000597444"/>
    </source>
</evidence>
<evidence type="ECO:0000313" key="1">
    <source>
        <dbReference type="EMBL" id="GHO92326.1"/>
    </source>
</evidence>
<proteinExistence type="predicted"/>